<dbReference type="EMBL" id="CACVKT020010197">
    <property type="protein sequence ID" value="CAC5425169.1"/>
    <property type="molecule type" value="Genomic_DNA"/>
</dbReference>
<dbReference type="AlphaFoldDB" id="A0A6J8EWX2"/>
<sequence length="210" mass="24411">MSSSTRPTCQLEVIEFVSEYDKRRQFISGFSGSQAIAVVLENKAALWTGGRYFLQAENELDYNWILMKGRSETVPSITEWVIAELDDQNGFLGAYPFLIGSDDWIKKDKELVQNNMKLARVEEDLFDKIWTTGRPVQPNTHIHGMKLSFTGKSWIDKIKDIQQEMKEKNVDALVVTSLDEVACKFYIIYKYLNRNAKQNILMIIKYYMRN</sequence>
<name>A0A6J8EWX2_MYTCO</name>
<dbReference type="PANTHER" id="PTHR43763">
    <property type="entry name" value="XAA-PRO AMINOPEPTIDASE 1"/>
    <property type="match status" value="1"/>
</dbReference>
<dbReference type="SUPFAM" id="SSF53092">
    <property type="entry name" value="Creatinase/prolidase N-terminal domain"/>
    <property type="match status" value="1"/>
</dbReference>
<dbReference type="OrthoDB" id="6147314at2759"/>
<accession>A0A6J8EWX2</accession>
<dbReference type="InterPro" id="IPR050422">
    <property type="entry name" value="X-Pro_aminopeptidase_P"/>
</dbReference>
<gene>
    <name evidence="1" type="ORF">MCOR_57014</name>
</gene>
<proteinExistence type="predicted"/>
<reference evidence="1 2" key="1">
    <citation type="submission" date="2020-06" db="EMBL/GenBank/DDBJ databases">
        <authorList>
            <person name="Li R."/>
            <person name="Bekaert M."/>
        </authorList>
    </citation>
    <scope>NUCLEOTIDE SEQUENCE [LARGE SCALE GENOMIC DNA]</scope>
    <source>
        <strain evidence="2">wild</strain>
    </source>
</reference>
<dbReference type="EC" id="3.4.11.9" evidence="1"/>
<keyword evidence="1" id="KW-0378">Hydrolase</keyword>
<evidence type="ECO:0000313" key="1">
    <source>
        <dbReference type="EMBL" id="CAC5425169.1"/>
    </source>
</evidence>
<protein>
    <submittedName>
        <fullName evidence="1">PepP</fullName>
        <ecNumber evidence="1">3.4.11.9</ecNumber>
    </submittedName>
</protein>
<keyword evidence="2" id="KW-1185">Reference proteome</keyword>
<organism evidence="1 2">
    <name type="scientific">Mytilus coruscus</name>
    <name type="common">Sea mussel</name>
    <dbReference type="NCBI Taxonomy" id="42192"/>
    <lineage>
        <taxon>Eukaryota</taxon>
        <taxon>Metazoa</taxon>
        <taxon>Spiralia</taxon>
        <taxon>Lophotrochozoa</taxon>
        <taxon>Mollusca</taxon>
        <taxon>Bivalvia</taxon>
        <taxon>Autobranchia</taxon>
        <taxon>Pteriomorphia</taxon>
        <taxon>Mytilida</taxon>
        <taxon>Mytiloidea</taxon>
        <taxon>Mytilidae</taxon>
        <taxon>Mytilinae</taxon>
        <taxon>Mytilus</taxon>
    </lineage>
</organism>
<keyword evidence="1" id="KW-0031">Aminopeptidase</keyword>
<keyword evidence="1" id="KW-0645">Protease</keyword>
<dbReference type="InterPro" id="IPR029149">
    <property type="entry name" value="Creatin/AminoP/Spt16_N"/>
</dbReference>
<dbReference type="Pfam" id="PF16189">
    <property type="entry name" value="Creatinase_N_2"/>
    <property type="match status" value="1"/>
</dbReference>
<dbReference type="GO" id="GO:0004177">
    <property type="term" value="F:aminopeptidase activity"/>
    <property type="evidence" value="ECO:0007669"/>
    <property type="project" value="UniProtKB-KW"/>
</dbReference>
<dbReference type="Gene3D" id="3.40.350.10">
    <property type="entry name" value="Creatinase/prolidase N-terminal domain"/>
    <property type="match status" value="2"/>
</dbReference>
<evidence type="ECO:0000313" key="2">
    <source>
        <dbReference type="Proteomes" id="UP000507470"/>
    </source>
</evidence>
<dbReference type="Proteomes" id="UP000507470">
    <property type="component" value="Unassembled WGS sequence"/>
</dbReference>
<dbReference type="PANTHER" id="PTHR43763:SF6">
    <property type="entry name" value="XAA-PRO AMINOPEPTIDASE 1"/>
    <property type="match status" value="1"/>
</dbReference>